<keyword evidence="4 7" id="KW-1133">Transmembrane helix</keyword>
<feature type="region of interest" description="Disordered" evidence="6">
    <location>
        <begin position="1"/>
        <end position="44"/>
    </location>
</feature>
<dbReference type="GeneID" id="25470214"/>
<dbReference type="GO" id="GO:0005794">
    <property type="term" value="C:Golgi apparatus"/>
    <property type="evidence" value="ECO:0007669"/>
    <property type="project" value="TreeGrafter"/>
</dbReference>
<reference evidence="8" key="1">
    <citation type="submission" date="2013-10" db="EMBL/GenBank/DDBJ databases">
        <title>Genomic analysis of the causative agents of coccidiosis in chickens.</title>
        <authorList>
            <person name="Reid A.J."/>
            <person name="Blake D."/>
            <person name="Billington K."/>
            <person name="Browne H."/>
            <person name="Dunn M."/>
            <person name="Hung S."/>
            <person name="Kawahara F."/>
            <person name="Miranda-Saavedra D."/>
            <person name="Mourier T."/>
            <person name="Nagra H."/>
            <person name="Otto T.D."/>
            <person name="Rawlings N."/>
            <person name="Sanchez A."/>
            <person name="Sanders M."/>
            <person name="Subramaniam C."/>
            <person name="Tay Y."/>
            <person name="Dear P."/>
            <person name="Doerig C."/>
            <person name="Gruber A."/>
            <person name="Parkinson J."/>
            <person name="Shirley M."/>
            <person name="Wan K.L."/>
            <person name="Berriman M."/>
            <person name="Tomley F."/>
            <person name="Pain A."/>
        </authorList>
    </citation>
    <scope>NUCLEOTIDE SEQUENCE [LARGE SCALE GENOMIC DNA]</scope>
    <source>
        <strain evidence="8">Houghton</strain>
    </source>
</reference>
<keyword evidence="9" id="KW-1185">Reference proteome</keyword>
<evidence type="ECO:0000313" key="8">
    <source>
        <dbReference type="EMBL" id="CDJ65074.1"/>
    </source>
</evidence>
<evidence type="ECO:0000256" key="1">
    <source>
        <dbReference type="ARBA" id="ARBA00004141"/>
    </source>
</evidence>
<dbReference type="OrthoDB" id="340608at2759"/>
<reference evidence="8" key="2">
    <citation type="submission" date="2013-10" db="EMBL/GenBank/DDBJ databases">
        <authorList>
            <person name="Aslett M."/>
        </authorList>
    </citation>
    <scope>NUCLEOTIDE SEQUENCE [LARGE SCALE GENOMIC DNA]</scope>
    <source>
        <strain evidence="8">Houghton</strain>
    </source>
</reference>
<dbReference type="PANTHER" id="PTHR10926:SF0">
    <property type="entry name" value="CDC50, ISOFORM A"/>
    <property type="match status" value="1"/>
</dbReference>
<sequence length="215" mass="23471">GGGGGGSVKPLPLQQGAPALLGGPPGGPPGARGGPRMYKNPSAEARAAARDRVYFWMSVEDNEDGRDGRGKPEEGLAWAIHEALNFAEAGQMVENSHFITWMQQAALPKFKKLYGKLQGPLLLPLYAYVSISYDVGPWGGRKALLLVAPSPLGGGSLYLGISYLVFGLLLLLFLAYLLWRVRSSRGPQNSARPWRRLFKKKHSHKSRKNNNSKRH</sequence>
<keyword evidence="5 7" id="KW-0472">Membrane</keyword>
<dbReference type="InterPro" id="IPR005045">
    <property type="entry name" value="CDC50/LEM3_fam"/>
</dbReference>
<evidence type="ECO:0000313" key="9">
    <source>
        <dbReference type="Proteomes" id="UP000030754"/>
    </source>
</evidence>
<gene>
    <name evidence="8" type="ORF">ENH_00000130</name>
</gene>
<dbReference type="AlphaFoldDB" id="U6MRJ4"/>
<accession>U6MRJ4</accession>
<comment type="subcellular location">
    <subcellularLocation>
        <location evidence="1">Membrane</location>
        <topology evidence="1">Multi-pass membrane protein</topology>
    </subcellularLocation>
</comment>
<evidence type="ECO:0000256" key="2">
    <source>
        <dbReference type="ARBA" id="ARBA00009457"/>
    </source>
</evidence>
<keyword evidence="3 7" id="KW-0812">Transmembrane</keyword>
<dbReference type="VEuPathDB" id="ToxoDB:ENH_00000130"/>
<dbReference type="Proteomes" id="UP000030754">
    <property type="component" value="Unassembled WGS sequence"/>
</dbReference>
<organism evidence="8 9">
    <name type="scientific">Eimeria necatrix</name>
    <dbReference type="NCBI Taxonomy" id="51315"/>
    <lineage>
        <taxon>Eukaryota</taxon>
        <taxon>Sar</taxon>
        <taxon>Alveolata</taxon>
        <taxon>Apicomplexa</taxon>
        <taxon>Conoidasida</taxon>
        <taxon>Coccidia</taxon>
        <taxon>Eucoccidiorida</taxon>
        <taxon>Eimeriorina</taxon>
        <taxon>Eimeriidae</taxon>
        <taxon>Eimeria</taxon>
    </lineage>
</organism>
<dbReference type="EMBL" id="HG723045">
    <property type="protein sequence ID" value="CDJ65074.1"/>
    <property type="molecule type" value="Genomic_DNA"/>
</dbReference>
<dbReference type="Pfam" id="PF03381">
    <property type="entry name" value="CDC50"/>
    <property type="match status" value="1"/>
</dbReference>
<evidence type="ECO:0000256" key="7">
    <source>
        <dbReference type="SAM" id="Phobius"/>
    </source>
</evidence>
<evidence type="ECO:0000256" key="3">
    <source>
        <dbReference type="ARBA" id="ARBA00022692"/>
    </source>
</evidence>
<evidence type="ECO:0000256" key="6">
    <source>
        <dbReference type="SAM" id="MobiDB-lite"/>
    </source>
</evidence>
<protein>
    <submittedName>
        <fullName evidence="8">Transmembrane domain-containing protein, putative</fullName>
    </submittedName>
</protein>
<dbReference type="GO" id="GO:0005886">
    <property type="term" value="C:plasma membrane"/>
    <property type="evidence" value="ECO:0007669"/>
    <property type="project" value="TreeGrafter"/>
</dbReference>
<comment type="similarity">
    <text evidence="2">Belongs to the CDC50/LEM3 family.</text>
</comment>
<proteinExistence type="inferred from homology"/>
<dbReference type="GO" id="GO:0005783">
    <property type="term" value="C:endoplasmic reticulum"/>
    <property type="evidence" value="ECO:0007669"/>
    <property type="project" value="TreeGrafter"/>
</dbReference>
<dbReference type="RefSeq" id="XP_013433541.1">
    <property type="nucleotide sequence ID" value="XM_013578087.1"/>
</dbReference>
<dbReference type="PANTHER" id="PTHR10926">
    <property type="entry name" value="CELL CYCLE CONTROL PROTEIN 50"/>
    <property type="match status" value="1"/>
</dbReference>
<evidence type="ECO:0000256" key="4">
    <source>
        <dbReference type="ARBA" id="ARBA00022989"/>
    </source>
</evidence>
<feature type="transmembrane region" description="Helical" evidence="7">
    <location>
        <begin position="156"/>
        <end position="179"/>
    </location>
</feature>
<feature type="non-terminal residue" evidence="8">
    <location>
        <position position="1"/>
    </location>
</feature>
<name>U6MRJ4_9EIME</name>
<feature type="compositionally biased region" description="Low complexity" evidence="6">
    <location>
        <begin position="10"/>
        <end position="22"/>
    </location>
</feature>
<evidence type="ECO:0000256" key="5">
    <source>
        <dbReference type="ARBA" id="ARBA00023136"/>
    </source>
</evidence>